<gene>
    <name evidence="1" type="ORF">SDC9_201503</name>
</gene>
<accession>A0A645IRU9</accession>
<proteinExistence type="predicted"/>
<protein>
    <submittedName>
        <fullName evidence="1">Uncharacterized protein</fullName>
    </submittedName>
</protein>
<organism evidence="1">
    <name type="scientific">bioreactor metagenome</name>
    <dbReference type="NCBI Taxonomy" id="1076179"/>
    <lineage>
        <taxon>unclassified sequences</taxon>
        <taxon>metagenomes</taxon>
        <taxon>ecological metagenomes</taxon>
    </lineage>
</organism>
<name>A0A645IRU9_9ZZZZ</name>
<comment type="caution">
    <text evidence="1">The sequence shown here is derived from an EMBL/GenBank/DDBJ whole genome shotgun (WGS) entry which is preliminary data.</text>
</comment>
<dbReference type="EMBL" id="VSSQ01121398">
    <property type="protein sequence ID" value="MPN53836.1"/>
    <property type="molecule type" value="Genomic_DNA"/>
</dbReference>
<reference evidence="1" key="1">
    <citation type="submission" date="2019-08" db="EMBL/GenBank/DDBJ databases">
        <authorList>
            <person name="Kucharzyk K."/>
            <person name="Murdoch R.W."/>
            <person name="Higgins S."/>
            <person name="Loffler F."/>
        </authorList>
    </citation>
    <scope>NUCLEOTIDE SEQUENCE</scope>
</reference>
<evidence type="ECO:0000313" key="1">
    <source>
        <dbReference type="EMBL" id="MPN53836.1"/>
    </source>
</evidence>
<sequence length="63" mass="6721">MPLFVVMLRGGLALIGTTYTSITPGLKVSVAIEYLPAFIGGSLLLLFNVEKIINNIKTLSLGK</sequence>
<dbReference type="AlphaFoldDB" id="A0A645IRU9"/>